<dbReference type="Proteomes" id="UP000198431">
    <property type="component" value="Unassembled WGS sequence"/>
</dbReference>
<dbReference type="PANTHER" id="PTHR47893">
    <property type="entry name" value="REGULATORY PROTEIN PCHR"/>
    <property type="match status" value="1"/>
</dbReference>
<protein>
    <submittedName>
        <fullName evidence="6">AraC-type DNA-binding protein</fullName>
    </submittedName>
</protein>
<keyword evidence="1" id="KW-0805">Transcription regulation</keyword>
<dbReference type="AlphaFoldDB" id="A0AB36NYF5"/>
<dbReference type="Proteomes" id="UP000184216">
    <property type="component" value="Unassembled WGS sequence"/>
</dbReference>
<organism evidence="5 8">
    <name type="scientific">Flavobacterium pectinovorum</name>
    <dbReference type="NCBI Taxonomy" id="29533"/>
    <lineage>
        <taxon>Bacteria</taxon>
        <taxon>Pseudomonadati</taxon>
        <taxon>Bacteroidota</taxon>
        <taxon>Flavobacteriia</taxon>
        <taxon>Flavobacteriales</taxon>
        <taxon>Flavobacteriaceae</taxon>
        <taxon>Flavobacterium</taxon>
    </lineage>
</organism>
<dbReference type="GO" id="GO:0003700">
    <property type="term" value="F:DNA-binding transcription factor activity"/>
    <property type="evidence" value="ECO:0007669"/>
    <property type="project" value="InterPro"/>
</dbReference>
<dbReference type="InterPro" id="IPR020449">
    <property type="entry name" value="Tscrpt_reg_AraC-type_HTH"/>
</dbReference>
<reference evidence="5 8" key="1">
    <citation type="submission" date="2016-11" db="EMBL/GenBank/DDBJ databases">
        <title>Whole genomes of Flavobacteriaceae.</title>
        <authorList>
            <person name="Stine C."/>
            <person name="Li C."/>
            <person name="Tadesse D."/>
        </authorList>
    </citation>
    <scope>NUCLEOTIDE SEQUENCE [LARGE SCALE GENOMIC DNA]</scope>
    <source>
        <strain evidence="5 8">ATCC 19366</strain>
    </source>
</reference>
<dbReference type="Gene3D" id="1.10.10.60">
    <property type="entry name" value="Homeodomain-like"/>
    <property type="match status" value="2"/>
</dbReference>
<dbReference type="PRINTS" id="PR00032">
    <property type="entry name" value="HTHARAC"/>
</dbReference>
<dbReference type="InterPro" id="IPR053142">
    <property type="entry name" value="PchR_regulatory_protein"/>
</dbReference>
<keyword evidence="3" id="KW-0804">Transcription</keyword>
<keyword evidence="2 6" id="KW-0238">DNA-binding</keyword>
<evidence type="ECO:0000313" key="5">
    <source>
        <dbReference type="EMBL" id="OXB03260.1"/>
    </source>
</evidence>
<evidence type="ECO:0000313" key="6">
    <source>
        <dbReference type="EMBL" id="SHL22004.1"/>
    </source>
</evidence>
<gene>
    <name evidence="5" type="ORF">B0A72_15070</name>
    <name evidence="6" type="ORF">SAMN05444387_0058</name>
</gene>
<reference evidence="6 7" key="2">
    <citation type="submission" date="2016-11" db="EMBL/GenBank/DDBJ databases">
        <authorList>
            <person name="Varghese N."/>
            <person name="Submissions S."/>
        </authorList>
    </citation>
    <scope>NUCLEOTIDE SEQUENCE [LARGE SCALE GENOMIC DNA]</scope>
    <source>
        <strain evidence="6 7">DSM 6368</strain>
    </source>
</reference>
<feature type="domain" description="HTH araC/xylS-type" evidence="4">
    <location>
        <begin position="220"/>
        <end position="318"/>
    </location>
</feature>
<dbReference type="EMBL" id="FRBX01000001">
    <property type="protein sequence ID" value="SHL22004.1"/>
    <property type="molecule type" value="Genomic_DNA"/>
</dbReference>
<dbReference type="PROSITE" id="PS00041">
    <property type="entry name" value="HTH_ARAC_FAMILY_1"/>
    <property type="match status" value="1"/>
</dbReference>
<dbReference type="SUPFAM" id="SSF46689">
    <property type="entry name" value="Homeodomain-like"/>
    <property type="match status" value="2"/>
</dbReference>
<dbReference type="GO" id="GO:0043565">
    <property type="term" value="F:sequence-specific DNA binding"/>
    <property type="evidence" value="ECO:0007669"/>
    <property type="project" value="InterPro"/>
</dbReference>
<proteinExistence type="predicted"/>
<sequence length="323" mass="37480">MELNVRKEFGFLAGFADLLGTEVKNGILVIPETKGKGYLMGFRLDNSINMLVSFYEFNDNLLAKRFGGQNTLNRILFSFNNIFPDVHSKNKYSREDLPSIQIFKGKLNIETFYPGRTKFNSIFIGIDSDKLAKTLGLHIDNEIFKNIIDSEQSILFEELISPKIQQVALEIIQPEIRDSLSDFFFKIKAEELIYLTLKELFKRENPTMHALNQIDVQKIYKVRDLILTDINEPPVIKDLASQIGMSESKFKRLFKQIFGDSFFSYYQKFRMKEAARLLKENEMSVSQVGFSLGFSNLSHFAKVFEEHIGMKPKSFQKKKWIQD</sequence>
<dbReference type="InterPro" id="IPR009057">
    <property type="entry name" value="Homeodomain-like_sf"/>
</dbReference>
<dbReference type="InterPro" id="IPR018060">
    <property type="entry name" value="HTH_AraC"/>
</dbReference>
<accession>A0AB36NYF5</accession>
<evidence type="ECO:0000313" key="8">
    <source>
        <dbReference type="Proteomes" id="UP000198431"/>
    </source>
</evidence>
<evidence type="ECO:0000259" key="4">
    <source>
        <dbReference type="PROSITE" id="PS01124"/>
    </source>
</evidence>
<dbReference type="Pfam" id="PF12833">
    <property type="entry name" value="HTH_18"/>
    <property type="match status" value="1"/>
</dbReference>
<evidence type="ECO:0000256" key="2">
    <source>
        <dbReference type="ARBA" id="ARBA00023125"/>
    </source>
</evidence>
<dbReference type="PROSITE" id="PS01124">
    <property type="entry name" value="HTH_ARAC_FAMILY_2"/>
    <property type="match status" value="1"/>
</dbReference>
<dbReference type="SMART" id="SM00342">
    <property type="entry name" value="HTH_ARAC"/>
    <property type="match status" value="1"/>
</dbReference>
<dbReference type="InterPro" id="IPR018062">
    <property type="entry name" value="HTH_AraC-typ_CS"/>
</dbReference>
<dbReference type="RefSeq" id="WP_073392804.1">
    <property type="nucleotide sequence ID" value="NZ_FRBX01000001.1"/>
</dbReference>
<comment type="caution">
    <text evidence="5">The sequence shown here is derived from an EMBL/GenBank/DDBJ whole genome shotgun (WGS) entry which is preliminary data.</text>
</comment>
<dbReference type="PANTHER" id="PTHR47893:SF1">
    <property type="entry name" value="REGULATORY PROTEIN PCHR"/>
    <property type="match status" value="1"/>
</dbReference>
<dbReference type="EMBL" id="MUHB01000014">
    <property type="protein sequence ID" value="OXB03260.1"/>
    <property type="molecule type" value="Genomic_DNA"/>
</dbReference>
<evidence type="ECO:0000256" key="3">
    <source>
        <dbReference type="ARBA" id="ARBA00023163"/>
    </source>
</evidence>
<evidence type="ECO:0000313" key="7">
    <source>
        <dbReference type="Proteomes" id="UP000184216"/>
    </source>
</evidence>
<name>A0AB36NYF5_9FLAO</name>
<keyword evidence="7" id="KW-1185">Reference proteome</keyword>
<evidence type="ECO:0000256" key="1">
    <source>
        <dbReference type="ARBA" id="ARBA00023015"/>
    </source>
</evidence>